<evidence type="ECO:0000313" key="4">
    <source>
        <dbReference type="EMBL" id="KAA0154094.1"/>
    </source>
</evidence>
<evidence type="ECO:0000313" key="5">
    <source>
        <dbReference type="EMBL" id="KAA0166833.1"/>
    </source>
</evidence>
<dbReference type="EMBL" id="VLTM01000007">
    <property type="protein sequence ID" value="KAA0166833.1"/>
    <property type="molecule type" value="Genomic_DNA"/>
</dbReference>
<feature type="domain" description="Iron hydrogenase large subunit C-terminal" evidence="3">
    <location>
        <begin position="368"/>
        <end position="565"/>
    </location>
</feature>
<organism evidence="4 6">
    <name type="scientific">Cafeteria roenbergensis</name>
    <name type="common">Marine flagellate</name>
    <dbReference type="NCBI Taxonomy" id="33653"/>
    <lineage>
        <taxon>Eukaryota</taxon>
        <taxon>Sar</taxon>
        <taxon>Stramenopiles</taxon>
        <taxon>Bigyra</taxon>
        <taxon>Opalozoa</taxon>
        <taxon>Bicosoecida</taxon>
        <taxon>Cafeteriaceae</taxon>
        <taxon>Cafeteria</taxon>
    </lineage>
</organism>
<proteinExistence type="inferred from homology"/>
<dbReference type="Gene3D" id="3.40.50.1780">
    <property type="match status" value="1"/>
</dbReference>
<dbReference type="InterPro" id="IPR009016">
    <property type="entry name" value="Fe_hydrogenase"/>
</dbReference>
<dbReference type="Gene3D" id="3.40.950.10">
    <property type="entry name" value="Fe-only Hydrogenase (Larger Subunit), Chain L, domain 3"/>
    <property type="match status" value="1"/>
</dbReference>
<dbReference type="AlphaFoldDB" id="A0A5A8CNQ5"/>
<feature type="region of interest" description="Disordered" evidence="2">
    <location>
        <begin position="231"/>
        <end position="254"/>
    </location>
</feature>
<protein>
    <recommendedName>
        <fullName evidence="3">Iron hydrogenase large subunit C-terminal domain-containing protein</fullName>
    </recommendedName>
</protein>
<evidence type="ECO:0000313" key="6">
    <source>
        <dbReference type="Proteomes" id="UP000323011"/>
    </source>
</evidence>
<sequence>MASGFAGAVMLTDLDDFIGPAQACTNPLFLGGAQEGTPSPAGTASGRAGEVTIHVGKPDLIKASGPEAGGAARVSLNDCLACSGCVTTAEAVLVQQQSVGELQAAIASGEYSRVVVLLSPQTIASIAEHWESHGAAAREADSEACSGARAPSPRRETLSAGSVYARLATFLMSKGATDVADTGSSGDVALLQAAAEFVARVRAHRPSKRRPRWLAPGPSVALSDARVLVPPSGPESHAAAAGQSSAAAERSHSGLAPLHAATAAAAAAGHVPSVETVVEVERPGLDPSCSLPVLAGECPGWVCYAEKTCPQALPYMSTAKSAQQIAGAIAKRVLSSQVAADATREGAADGGSLEDASAAQRPRKGVLPGDVLVVAVMPCFDKKLEASRKDFVDDATRSKDVDLVLSSLELADWMDREGVRGPSDLEPADLVLDPKVDPIAVLRSLAPDGHELECAVQKDSGSGGYAAAIARQAACELWGLSWSQAAALPFDFEPGRNPDIATAVLRRPEGSRASVAEDHTPDSLEFVRAYGFRNVQGVVNRLRRGKSSAHYVEVMACPGGCPNGGGQTKPEASGATDAPTLIAEKEALRARATGVQARLERRVEGGLGFSRLARMVYSDVAPGGPLSSEALHLFHTRFHAVPKLPSTSGIKW</sequence>
<feature type="compositionally biased region" description="Low complexity" evidence="2">
    <location>
        <begin position="236"/>
        <end position="248"/>
    </location>
</feature>
<gene>
    <name evidence="4" type="ORF">FNF29_02717</name>
    <name evidence="5" type="ORF">FNF31_01208</name>
</gene>
<dbReference type="PANTHER" id="PTHR11615">
    <property type="entry name" value="NITRATE, FORMATE, IRON DEHYDROGENASE"/>
    <property type="match status" value="1"/>
</dbReference>
<accession>A0A5A8CNQ5</accession>
<comment type="similarity">
    <text evidence="1">Belongs to the NARF family.</text>
</comment>
<dbReference type="SUPFAM" id="SSF53920">
    <property type="entry name" value="Fe-only hydrogenase"/>
    <property type="match status" value="1"/>
</dbReference>
<dbReference type="EMBL" id="VLTN01000013">
    <property type="protein sequence ID" value="KAA0154094.1"/>
    <property type="molecule type" value="Genomic_DNA"/>
</dbReference>
<name>A0A5A8CNQ5_CAFRO</name>
<dbReference type="Proteomes" id="UP000323011">
    <property type="component" value="Unassembled WGS sequence"/>
</dbReference>
<comment type="caution">
    <text evidence="4">The sequence shown here is derived from an EMBL/GenBank/DDBJ whole genome shotgun (WGS) entry which is preliminary data.</text>
</comment>
<evidence type="ECO:0000256" key="1">
    <source>
        <dbReference type="ARBA" id="ARBA00006596"/>
    </source>
</evidence>
<reference evidence="6 7" key="1">
    <citation type="submission" date="2019-07" db="EMBL/GenBank/DDBJ databases">
        <title>Genomes of Cafeteria roenbergensis.</title>
        <authorList>
            <person name="Fischer M.G."/>
            <person name="Hackl T."/>
            <person name="Roman M."/>
        </authorList>
    </citation>
    <scope>NUCLEOTIDE SEQUENCE [LARGE SCALE GENOMIC DNA]</scope>
    <source>
        <strain evidence="4 6">BVI</strain>
        <strain evidence="5 7">Cflag</strain>
    </source>
</reference>
<dbReference type="InterPro" id="IPR050340">
    <property type="entry name" value="Cytosolic_Fe-S_CAF"/>
</dbReference>
<dbReference type="OMA" id="GYLHHVL"/>
<keyword evidence="6" id="KW-1185">Reference proteome</keyword>
<feature type="domain" description="Iron hydrogenase large subunit C-terminal" evidence="3">
    <location>
        <begin position="290"/>
        <end position="337"/>
    </location>
</feature>
<evidence type="ECO:0000259" key="3">
    <source>
        <dbReference type="Pfam" id="PF02906"/>
    </source>
</evidence>
<evidence type="ECO:0000256" key="2">
    <source>
        <dbReference type="SAM" id="MobiDB-lite"/>
    </source>
</evidence>
<dbReference type="Proteomes" id="UP000325113">
    <property type="component" value="Unassembled WGS sequence"/>
</dbReference>
<evidence type="ECO:0000313" key="7">
    <source>
        <dbReference type="Proteomes" id="UP000325113"/>
    </source>
</evidence>
<dbReference type="InterPro" id="IPR004108">
    <property type="entry name" value="Fe_hydrogenase_lsu_C"/>
</dbReference>
<dbReference type="Pfam" id="PF02906">
    <property type="entry name" value="Fe_hyd_lg_C"/>
    <property type="match status" value="2"/>
</dbReference>